<evidence type="ECO:0000256" key="1">
    <source>
        <dbReference type="ARBA" id="ARBA00038349"/>
    </source>
</evidence>
<sequence length="619" mass="69152">MGNEESHNRSVDFDGDAVEVTDNWTLYYAHNVNGIASVRSAFISQQGSSGRSSDSLKRLAKNLMIHRHPCIIQFVSSWSKNDSFYLITEEVKPLAQVIGNQSTLQICIGLHNILRALIFLHEKAGSSHNNLCCASIYVTPEGVWKLGGLDYLKKFSDVTHKYLVESRAHRYEKAVPPEEDSLLPSSKINPESIDQYAFGVLVEEVLKKKSNDDIPHLADFKAFCKKKLLSVDPSQRCKLSEIMSHQFFNHDFIRIHKFLSELPLKIPGDKDKFFRDLTVQLSELPEEIVASQLASLLLSRIVILDGAAQKHLLPIVLQPKTDDGGGTGALFSENTFKRHIVPRLLQMFCVRDAQVRFILLNHFKLFCSAFTTEQLKHQVLPELLMGIKDVNDQLVSTTLKALADLVLILGSSTVIGGKRAKLFTDGRPMVHQNSISGACSNKVKERDKGSPVKNSTHHIFGNNELPERLSPDGGEDNMSTTTVEEVEVDNETWSDWESPVEKEVVESAAKVTENSENPPDTRERETQPAKSGSQQHLQILSDFSALDIKCDAGNGNSRKGEPSKETDGEIDFFRDMEPVISKTHSLDIHFAKNKFDINVDAEDVGGEWDEGWALDDSDS</sequence>
<evidence type="ECO:0000259" key="3">
    <source>
        <dbReference type="PROSITE" id="PS50011"/>
    </source>
</evidence>
<dbReference type="InterPro" id="IPR011989">
    <property type="entry name" value="ARM-like"/>
</dbReference>
<name>A0AAW2I2X0_9NEOP</name>
<reference evidence="4" key="1">
    <citation type="journal article" date="2024" name="Gigascience">
        <title>Chromosome-level genome of the poultry shaft louse Menopon gallinae provides insight into the host-switching and adaptive evolution of parasitic lice.</title>
        <authorList>
            <person name="Xu Y."/>
            <person name="Ma L."/>
            <person name="Liu S."/>
            <person name="Liang Y."/>
            <person name="Liu Q."/>
            <person name="He Z."/>
            <person name="Tian L."/>
            <person name="Duan Y."/>
            <person name="Cai W."/>
            <person name="Li H."/>
            <person name="Song F."/>
        </authorList>
    </citation>
    <scope>NUCLEOTIDE SEQUENCE</scope>
    <source>
        <strain evidence="4">Cailab_2023a</strain>
    </source>
</reference>
<dbReference type="SUPFAM" id="SSF56112">
    <property type="entry name" value="Protein kinase-like (PK-like)"/>
    <property type="match status" value="1"/>
</dbReference>
<feature type="region of interest" description="Disordered" evidence="2">
    <location>
        <begin position="441"/>
        <end position="535"/>
    </location>
</feature>
<dbReference type="InterPro" id="IPR051177">
    <property type="entry name" value="CIK-Related_Protein"/>
</dbReference>
<dbReference type="Gene3D" id="1.10.510.10">
    <property type="entry name" value="Transferase(Phosphotransferase) domain 1"/>
    <property type="match status" value="1"/>
</dbReference>
<dbReference type="SUPFAM" id="SSF48371">
    <property type="entry name" value="ARM repeat"/>
    <property type="match status" value="1"/>
</dbReference>
<dbReference type="GO" id="GO:0004672">
    <property type="term" value="F:protein kinase activity"/>
    <property type="evidence" value="ECO:0007669"/>
    <property type="project" value="InterPro"/>
</dbReference>
<dbReference type="InterPro" id="IPR011009">
    <property type="entry name" value="Kinase-like_dom_sf"/>
</dbReference>
<dbReference type="AlphaFoldDB" id="A0AAW2I2X0"/>
<comment type="similarity">
    <text evidence="1">Belongs to the protein kinase superfamily.</text>
</comment>
<gene>
    <name evidence="4" type="ORF">PYX00_003765</name>
</gene>
<comment type="caution">
    <text evidence="4">The sequence shown here is derived from an EMBL/GenBank/DDBJ whole genome shotgun (WGS) entry which is preliminary data.</text>
</comment>
<feature type="domain" description="Protein kinase" evidence="3">
    <location>
        <begin position="1"/>
        <end position="248"/>
    </location>
</feature>
<dbReference type="InterPro" id="IPR000719">
    <property type="entry name" value="Prot_kinase_dom"/>
</dbReference>
<organism evidence="4">
    <name type="scientific">Menopon gallinae</name>
    <name type="common">poultry shaft louse</name>
    <dbReference type="NCBI Taxonomy" id="328185"/>
    <lineage>
        <taxon>Eukaryota</taxon>
        <taxon>Metazoa</taxon>
        <taxon>Ecdysozoa</taxon>
        <taxon>Arthropoda</taxon>
        <taxon>Hexapoda</taxon>
        <taxon>Insecta</taxon>
        <taxon>Pterygota</taxon>
        <taxon>Neoptera</taxon>
        <taxon>Paraneoptera</taxon>
        <taxon>Psocodea</taxon>
        <taxon>Troctomorpha</taxon>
        <taxon>Phthiraptera</taxon>
        <taxon>Amblycera</taxon>
        <taxon>Menoponidae</taxon>
        <taxon>Menopon</taxon>
    </lineage>
</organism>
<feature type="compositionally biased region" description="Acidic residues" evidence="2">
    <location>
        <begin position="484"/>
        <end position="494"/>
    </location>
</feature>
<accession>A0AAW2I2X0</accession>
<dbReference type="PANTHER" id="PTHR12984:SF15">
    <property type="entry name" value="PROTEIN-ASSOCIATING WITH THE CARBOXYL-TERMINAL DOMAIN OF EZRIN"/>
    <property type="match status" value="1"/>
</dbReference>
<dbReference type="EMBL" id="JARGDH010000002">
    <property type="protein sequence ID" value="KAL0276118.1"/>
    <property type="molecule type" value="Genomic_DNA"/>
</dbReference>
<proteinExistence type="inferred from homology"/>
<dbReference type="PROSITE" id="PS50011">
    <property type="entry name" value="PROTEIN_KINASE_DOM"/>
    <property type="match status" value="1"/>
</dbReference>
<evidence type="ECO:0000256" key="2">
    <source>
        <dbReference type="SAM" id="MobiDB-lite"/>
    </source>
</evidence>
<dbReference type="Gene3D" id="1.25.10.10">
    <property type="entry name" value="Leucine-rich Repeat Variant"/>
    <property type="match status" value="1"/>
</dbReference>
<evidence type="ECO:0000313" key="4">
    <source>
        <dbReference type="EMBL" id="KAL0276118.1"/>
    </source>
</evidence>
<dbReference type="InterPro" id="IPR016024">
    <property type="entry name" value="ARM-type_fold"/>
</dbReference>
<dbReference type="PANTHER" id="PTHR12984">
    <property type="entry name" value="SCY1-RELATED S/T PROTEIN KINASE-LIKE"/>
    <property type="match status" value="1"/>
</dbReference>
<protein>
    <recommendedName>
        <fullName evidence="3">Protein kinase domain-containing protein</fullName>
    </recommendedName>
</protein>
<dbReference type="GO" id="GO:0005524">
    <property type="term" value="F:ATP binding"/>
    <property type="evidence" value="ECO:0007669"/>
    <property type="project" value="InterPro"/>
</dbReference>